<dbReference type="InterPro" id="IPR050695">
    <property type="entry name" value="N-acetylmuramoyl_amidase_3"/>
</dbReference>
<dbReference type="Pfam" id="PF01520">
    <property type="entry name" value="Amidase_3"/>
    <property type="match status" value="1"/>
</dbReference>
<keyword evidence="4" id="KW-0732">Signal</keyword>
<evidence type="ECO:0000259" key="5">
    <source>
        <dbReference type="SMART" id="SM00287"/>
    </source>
</evidence>
<dbReference type="GO" id="GO:0008745">
    <property type="term" value="F:N-acetylmuramoyl-L-alanine amidase activity"/>
    <property type="evidence" value="ECO:0007669"/>
    <property type="project" value="InterPro"/>
</dbReference>
<sequence>MKIRLFLPFILLFIFPISTFAETINSQEVEKTTIHSHEEEDSNFESSLNEKDKSEADVEDGSTQFLEIESNVLEEEADIEEDITVNTTSVEKISEGNVTEIHTTINDEVSTNDTTNEIIDNHLTSDEMYLIAVNENSASKKLELFIEGYEKFPNDSRFVDGIQSSAQSLLTWARRQHNQMQFSTAIDRYERILLAPQLNSTIQKSTEKHLTYANNNKSVPSAEDLSSNASKQTTVSGIFTSYVDAYEWYPEDGRFQQGLQSSAQNLYNWAVRQHDSGNFSTAITRYETILSVNGINQTLIGSVNSSLADAKIGKRSANIILELAVNESSASRKLALYVEGYGFYPNDHRFVDGIRLSAQLLLNWARGQHNRGNFDTAIDRYNTIIQTPVLDDTLLKTTEKHIQYASTGKLYPTVEELIHNAENQGQVSAIFTGYLDALLHYSEDERILAGLQKSAKNLFVWATKQHDLGNYETAINRYELLLSASNVNQALVKDIHSRLQDALIGKRPANVILDLAQKEASASKKLDLFLEGYMFYPNNKDFYNGISTSAELVLNYATKQHQQGSFDIAISRYDFIMSIKEVLQSIKDRAQLQKHFAESNKKIPSASEYFDQAMSQSTLTVRLNTLLDGYSIYKESRQLRDGIHQTAKDLLAWASKQHESGNFSTAMNRYETIIELPTVPNNIIEETKVKLRYAKQNSKYPTAQEMYNYANNQTSASHLLTAYIEGYYLYPNDQRFVNGINNSAQSLLNWATNQQQSGNFNTAIDRYERILSAPRVKTTIVLEAEAKLSYAKNNKRIPSVNSLISEASKNSTVTGRFNILLDSYFLYPNDKKLISELNESAKSVLDWATKQHQSRNYTTALDRYNRIIQASAMEVNLISVAAIQKEYAVNKILLPRILSIATINSSTTLKTGAGESYNTIATLSKNDYVEVVAIERNGWLKVIYNNRTAFIDGEKVSVEYYRTDQKNGLLDGMVIVLDPGHGGKDPGASANGIVEKNLVLDISLRAKKLLEDQGAIVIMTRETDVFLELHERAAIANSSNADIFISVHANKFNGSANGIESFWYGKHEKESSIKLSNSLQNALVQATGMNYRRVAEGNYHVIRETKIPSSLIEIGFLDHPNDSSKLKQAKYKQLAAEGILQGIINYFLK</sequence>
<evidence type="ECO:0000256" key="1">
    <source>
        <dbReference type="ARBA" id="ARBA00022801"/>
    </source>
</evidence>
<evidence type="ECO:0000313" key="7">
    <source>
        <dbReference type="EMBL" id="AST93380.1"/>
    </source>
</evidence>
<dbReference type="PANTHER" id="PTHR30404">
    <property type="entry name" value="N-ACETYLMURAMOYL-L-ALANINE AMIDASE"/>
    <property type="match status" value="1"/>
</dbReference>
<dbReference type="GO" id="GO:0071555">
    <property type="term" value="P:cell wall organization"/>
    <property type="evidence" value="ECO:0007669"/>
    <property type="project" value="UniProtKB-KW"/>
</dbReference>
<dbReference type="STRING" id="1314751.GCA_001591425_02897"/>
<dbReference type="AlphaFoldDB" id="A0A223KV89"/>
<dbReference type="CDD" id="cd02696">
    <property type="entry name" value="MurNAc-LAA"/>
    <property type="match status" value="1"/>
</dbReference>
<dbReference type="EMBL" id="CP018866">
    <property type="protein sequence ID" value="AST93380.1"/>
    <property type="molecule type" value="Genomic_DNA"/>
</dbReference>
<feature type="signal peptide" evidence="4">
    <location>
        <begin position="1"/>
        <end position="21"/>
    </location>
</feature>
<organism evidence="7 8">
    <name type="scientific">Sutcliffiella cohnii</name>
    <dbReference type="NCBI Taxonomy" id="33932"/>
    <lineage>
        <taxon>Bacteria</taxon>
        <taxon>Bacillati</taxon>
        <taxon>Bacillota</taxon>
        <taxon>Bacilli</taxon>
        <taxon>Bacillales</taxon>
        <taxon>Bacillaceae</taxon>
        <taxon>Sutcliffiella</taxon>
    </lineage>
</organism>
<keyword evidence="1" id="KW-0378">Hydrolase</keyword>
<dbReference type="GO" id="GO:0009253">
    <property type="term" value="P:peptidoglycan catabolic process"/>
    <property type="evidence" value="ECO:0007669"/>
    <property type="project" value="InterPro"/>
</dbReference>
<dbReference type="SMART" id="SM00646">
    <property type="entry name" value="Ami_3"/>
    <property type="match status" value="1"/>
</dbReference>
<dbReference type="InterPro" id="IPR003646">
    <property type="entry name" value="SH3-like_bac-type"/>
</dbReference>
<proteinExistence type="predicted"/>
<evidence type="ECO:0000259" key="6">
    <source>
        <dbReference type="SMART" id="SM00646"/>
    </source>
</evidence>
<dbReference type="KEGG" id="bcoh:BC6307_19985"/>
<dbReference type="Gene3D" id="3.40.630.40">
    <property type="entry name" value="Zn-dependent exopeptidases"/>
    <property type="match status" value="1"/>
</dbReference>
<evidence type="ECO:0000256" key="2">
    <source>
        <dbReference type="ARBA" id="ARBA00023316"/>
    </source>
</evidence>
<accession>A0A223KV89</accession>
<dbReference type="RefSeq" id="WP_066417551.1">
    <property type="nucleotide sequence ID" value="NZ_CP018866.1"/>
</dbReference>
<protein>
    <recommendedName>
        <fullName evidence="9">N-acetylmuramoyl-L-alanine amidase</fullName>
    </recommendedName>
</protein>
<dbReference type="SMART" id="SM00287">
    <property type="entry name" value="SH3b"/>
    <property type="match status" value="1"/>
</dbReference>
<name>A0A223KV89_9BACI</name>
<dbReference type="SUPFAM" id="SSF53187">
    <property type="entry name" value="Zn-dependent exopeptidases"/>
    <property type="match status" value="1"/>
</dbReference>
<keyword evidence="8" id="KW-1185">Reference proteome</keyword>
<dbReference type="InterPro" id="IPR011990">
    <property type="entry name" value="TPR-like_helical_dom_sf"/>
</dbReference>
<reference evidence="7 8" key="1">
    <citation type="submission" date="2016-12" db="EMBL/GenBank/DDBJ databases">
        <title>The whole genome sequencing and assembly of Bacillus cohnii DSM 6307T strain.</title>
        <authorList>
            <person name="Lee Y.-J."/>
            <person name="Yi H."/>
            <person name="Bahn Y.-S."/>
            <person name="Kim J.F."/>
            <person name="Lee D.-W."/>
        </authorList>
    </citation>
    <scope>NUCLEOTIDE SEQUENCE [LARGE SCALE GENOMIC DNA]</scope>
    <source>
        <strain evidence="7 8">DSM 6307</strain>
    </source>
</reference>
<dbReference type="Gene3D" id="6.10.250.190">
    <property type="match status" value="8"/>
</dbReference>
<feature type="domain" description="SH3b" evidence="5">
    <location>
        <begin position="900"/>
        <end position="960"/>
    </location>
</feature>
<evidence type="ECO:0008006" key="9">
    <source>
        <dbReference type="Google" id="ProtNLM"/>
    </source>
</evidence>
<evidence type="ECO:0000313" key="8">
    <source>
        <dbReference type="Proteomes" id="UP000215224"/>
    </source>
</evidence>
<evidence type="ECO:0000256" key="3">
    <source>
        <dbReference type="SAM" id="MobiDB-lite"/>
    </source>
</evidence>
<dbReference type="PANTHER" id="PTHR30404:SF0">
    <property type="entry name" value="N-ACETYLMURAMOYL-L-ALANINE AMIDASE AMIC"/>
    <property type="match status" value="1"/>
</dbReference>
<keyword evidence="2" id="KW-0961">Cell wall biogenesis/degradation</keyword>
<evidence type="ECO:0000256" key="4">
    <source>
        <dbReference type="SAM" id="SignalP"/>
    </source>
</evidence>
<feature type="chain" id="PRO_5038446734" description="N-acetylmuramoyl-L-alanine amidase" evidence="4">
    <location>
        <begin position="22"/>
        <end position="1149"/>
    </location>
</feature>
<dbReference type="InterPro" id="IPR002508">
    <property type="entry name" value="MurNAc-LAA_cat"/>
</dbReference>
<feature type="region of interest" description="Disordered" evidence="3">
    <location>
        <begin position="31"/>
        <end position="61"/>
    </location>
</feature>
<feature type="domain" description="MurNAc-LAA" evidence="6">
    <location>
        <begin position="1033"/>
        <end position="1144"/>
    </location>
</feature>
<dbReference type="Gene3D" id="2.30.30.40">
    <property type="entry name" value="SH3 Domains"/>
    <property type="match status" value="1"/>
</dbReference>
<dbReference type="SUPFAM" id="SSF48452">
    <property type="entry name" value="TPR-like"/>
    <property type="match status" value="1"/>
</dbReference>
<dbReference type="Proteomes" id="UP000215224">
    <property type="component" value="Chromosome"/>
</dbReference>
<gene>
    <name evidence="7" type="ORF">BC6307_19985</name>
</gene>
<dbReference type="GO" id="GO:0030288">
    <property type="term" value="C:outer membrane-bounded periplasmic space"/>
    <property type="evidence" value="ECO:0007669"/>
    <property type="project" value="TreeGrafter"/>
</dbReference>